<keyword evidence="4" id="KW-1185">Reference proteome</keyword>
<dbReference type="PANTHER" id="PTHR30590">
    <property type="entry name" value="INNER MEMBRANE PROTEIN"/>
    <property type="match status" value="1"/>
</dbReference>
<feature type="domain" description="DUF418" evidence="2">
    <location>
        <begin position="227"/>
        <end position="391"/>
    </location>
</feature>
<keyword evidence="1" id="KW-0472">Membrane</keyword>
<protein>
    <submittedName>
        <fullName evidence="3">DUF418 domain-containing protein</fullName>
    </submittedName>
</protein>
<dbReference type="EMBL" id="JAGFNP010000001">
    <property type="protein sequence ID" value="MBO3731395.1"/>
    <property type="molecule type" value="Genomic_DNA"/>
</dbReference>
<keyword evidence="1" id="KW-0812">Transmembrane</keyword>
<dbReference type="RefSeq" id="WP_208494103.1">
    <property type="nucleotide sequence ID" value="NZ_JAGFNP010000001.1"/>
</dbReference>
<feature type="transmembrane region" description="Helical" evidence="1">
    <location>
        <begin position="245"/>
        <end position="268"/>
    </location>
</feature>
<sequence length="395" mass="42428">MTAAPVVSAGPPAPIAKAERSLAPDIARGGMLLFIALANVPNHLWGMGVDEYGRNTGQSAADHVALFMEQLVVAERSRPMFAILYGFGIAVMASRMFARGMEPKEVRKVLRRRSWWLLAFGFLHATFLFAGDILAPYGAAGLVALFFVNLSDKSLRRWLWGSSIYLVLVGLPLLAVLFSESGPPAESTRPPYVEQMIGGASTSALLSFVSVLVALFIPLIIAGLMLHRAGWIDRPEAHLPALKKVFITGMAVNVLSSLPLALTALGAWEPPTLLFIAAMYLTIAGGMYAGLGYICGFALLAHKLRGFGRRGIPGALAAVGERSLTSYLLQSIIMAPLLTAWGLGLGEDMGYLAAFSVAFGTWLITVLVAVALDKAGKRGPFEVLLRRLTYGRRRS</sequence>
<evidence type="ECO:0000256" key="1">
    <source>
        <dbReference type="SAM" id="Phobius"/>
    </source>
</evidence>
<feature type="transmembrane region" description="Helical" evidence="1">
    <location>
        <begin position="80"/>
        <end position="98"/>
    </location>
</feature>
<feature type="transmembrane region" description="Helical" evidence="1">
    <location>
        <begin position="198"/>
        <end position="224"/>
    </location>
</feature>
<dbReference type="PANTHER" id="PTHR30590:SF2">
    <property type="entry name" value="INNER MEMBRANE PROTEIN"/>
    <property type="match status" value="1"/>
</dbReference>
<evidence type="ECO:0000259" key="2">
    <source>
        <dbReference type="Pfam" id="PF04235"/>
    </source>
</evidence>
<dbReference type="Proteomes" id="UP000681341">
    <property type="component" value="Unassembled WGS sequence"/>
</dbReference>
<dbReference type="InterPro" id="IPR007349">
    <property type="entry name" value="DUF418"/>
</dbReference>
<evidence type="ECO:0000313" key="3">
    <source>
        <dbReference type="EMBL" id="MBO3731395.1"/>
    </source>
</evidence>
<feature type="transmembrane region" description="Helical" evidence="1">
    <location>
        <begin position="351"/>
        <end position="372"/>
    </location>
</feature>
<gene>
    <name evidence="3" type="ORF">J5V16_01050</name>
</gene>
<proteinExistence type="predicted"/>
<feature type="transmembrane region" description="Helical" evidence="1">
    <location>
        <begin position="133"/>
        <end position="151"/>
    </location>
</feature>
<feature type="transmembrane region" description="Helical" evidence="1">
    <location>
        <begin position="327"/>
        <end position="345"/>
    </location>
</feature>
<comment type="caution">
    <text evidence="3">The sequence shown here is derived from an EMBL/GenBank/DDBJ whole genome shotgun (WGS) entry which is preliminary data.</text>
</comment>
<dbReference type="Pfam" id="PF04235">
    <property type="entry name" value="DUF418"/>
    <property type="match status" value="1"/>
</dbReference>
<feature type="transmembrane region" description="Helical" evidence="1">
    <location>
        <begin position="158"/>
        <end position="178"/>
    </location>
</feature>
<evidence type="ECO:0000313" key="4">
    <source>
        <dbReference type="Proteomes" id="UP000681341"/>
    </source>
</evidence>
<dbReference type="InterPro" id="IPR052529">
    <property type="entry name" value="Bact_Transport_Assoc"/>
</dbReference>
<reference evidence="3 4" key="1">
    <citation type="submission" date="2021-03" db="EMBL/GenBank/DDBJ databases">
        <title>Glycomyces sp. nov., a novel actinomycete isolated from soil.</title>
        <authorList>
            <person name="Yang X."/>
            <person name="Xu X."/>
        </authorList>
    </citation>
    <scope>NUCLEOTIDE SEQUENCE [LARGE SCALE GENOMIC DNA]</scope>
    <source>
        <strain evidence="3 4">NEAU-S30</strain>
    </source>
</reference>
<accession>A0ABS3TY10</accession>
<feature type="transmembrane region" description="Helical" evidence="1">
    <location>
        <begin position="274"/>
        <end position="300"/>
    </location>
</feature>
<keyword evidence="1" id="KW-1133">Transmembrane helix</keyword>
<name>A0ABS3TY10_9ACTN</name>
<organism evidence="3 4">
    <name type="scientific">Glycomyces niveus</name>
    <dbReference type="NCBI Taxonomy" id="2820287"/>
    <lineage>
        <taxon>Bacteria</taxon>
        <taxon>Bacillati</taxon>
        <taxon>Actinomycetota</taxon>
        <taxon>Actinomycetes</taxon>
        <taxon>Glycomycetales</taxon>
        <taxon>Glycomycetaceae</taxon>
        <taxon>Glycomyces</taxon>
    </lineage>
</organism>